<dbReference type="STRING" id="1288385.ERS137968_04863"/>
<evidence type="ECO:0000313" key="5">
    <source>
        <dbReference type="Proteomes" id="UP000045840"/>
    </source>
</evidence>
<keyword evidence="1" id="KW-1133">Transmembrane helix</keyword>
<dbReference type="Proteomes" id="UP000045840">
    <property type="component" value="Unassembled WGS sequence"/>
</dbReference>
<evidence type="ECO:0000313" key="3">
    <source>
        <dbReference type="EMBL" id="CRY69707.1"/>
    </source>
</evidence>
<gene>
    <name evidence="2" type="ORF">ERS008529_02907</name>
    <name evidence="3" type="ORF">ERS137968_04863</name>
</gene>
<reference evidence="5" key="2">
    <citation type="submission" date="2015-03" db="EMBL/GenBank/DDBJ databases">
        <authorList>
            <consortium name="Pathogen Informatics"/>
        </authorList>
    </citation>
    <scope>NUCLEOTIDE SEQUENCE [LARGE SCALE GENOMIC DNA]</scope>
    <source>
        <strain evidence="5">A125KOH2</strain>
    </source>
</reference>
<dbReference type="Proteomes" id="UP000044625">
    <property type="component" value="Unassembled WGS sequence"/>
</dbReference>
<dbReference type="EMBL" id="CWJL01000093">
    <property type="protein sequence ID" value="CRY69707.1"/>
    <property type="molecule type" value="Genomic_DNA"/>
</dbReference>
<name>A0A0T9QCA0_9GAMM</name>
<reference evidence="2" key="3">
    <citation type="submission" date="2015-03" db="EMBL/GenBank/DDBJ databases">
        <authorList>
            <person name="Murphy D."/>
        </authorList>
    </citation>
    <scope>NUCLEOTIDE SEQUENCE [LARGE SCALE GENOMIC DNA]</scope>
    <source>
        <strain evidence="2">A125KOH2</strain>
    </source>
</reference>
<dbReference type="OrthoDB" id="9902831at2"/>
<protein>
    <submittedName>
        <fullName evidence="2">Uncharacterized protein</fullName>
    </submittedName>
</protein>
<dbReference type="EMBL" id="CQAZ01000026">
    <property type="protein sequence ID" value="CNI04937.1"/>
    <property type="molecule type" value="Genomic_DNA"/>
</dbReference>
<evidence type="ECO:0000313" key="4">
    <source>
        <dbReference type="Proteomes" id="UP000044625"/>
    </source>
</evidence>
<feature type="transmembrane region" description="Helical" evidence="1">
    <location>
        <begin position="30"/>
        <end position="51"/>
    </location>
</feature>
<accession>A0A0T9QCA0</accession>
<dbReference type="AlphaFoldDB" id="A0A0T9QCA0"/>
<organism evidence="2 5">
    <name type="scientific">Yersinia pekkanenii</name>
    <dbReference type="NCBI Taxonomy" id="1288385"/>
    <lineage>
        <taxon>Bacteria</taxon>
        <taxon>Pseudomonadati</taxon>
        <taxon>Pseudomonadota</taxon>
        <taxon>Gammaproteobacteria</taxon>
        <taxon>Enterobacterales</taxon>
        <taxon>Yersiniaceae</taxon>
        <taxon>Yersinia</taxon>
    </lineage>
</organism>
<proteinExistence type="predicted"/>
<evidence type="ECO:0000256" key="1">
    <source>
        <dbReference type="SAM" id="Phobius"/>
    </source>
</evidence>
<keyword evidence="1" id="KW-0472">Membrane</keyword>
<reference evidence="3 4" key="1">
    <citation type="submission" date="2015-03" db="EMBL/GenBank/DDBJ databases">
        <authorList>
            <consortium name="Pathogen Informatics"/>
            <person name="Murphy D."/>
        </authorList>
    </citation>
    <scope>NUCLEOTIDE SEQUENCE [LARGE SCALE GENOMIC DNA]</scope>
    <source>
        <strain evidence="3">Type strain: CIP110230</strain>
        <strain evidence="4">type strain: CIP110230</strain>
    </source>
</reference>
<keyword evidence="4" id="KW-1185">Reference proteome</keyword>
<dbReference type="RefSeq" id="WP_049613868.1">
    <property type="nucleotide sequence ID" value="NZ_CAWMMU010000093.1"/>
</dbReference>
<keyword evidence="1" id="KW-0812">Transmembrane</keyword>
<sequence>MISKLISLTIWLLLAFSSAGLWQALNLALSMLAAYAVVTEFLFGALGWRGYEVIRYRLME</sequence>
<evidence type="ECO:0000313" key="2">
    <source>
        <dbReference type="EMBL" id="CNI04937.1"/>
    </source>
</evidence>